<dbReference type="GO" id="GO:0043001">
    <property type="term" value="P:Golgi to plasma membrane protein transport"/>
    <property type="evidence" value="ECO:0007669"/>
    <property type="project" value="InterPro"/>
</dbReference>
<dbReference type="PANTHER" id="PTHR13066">
    <property type="entry name" value="BASIC LEUCINE ZIPPER NUCLEAR FACTOR 1 BLZF1 PROTEIN"/>
    <property type="match status" value="1"/>
</dbReference>
<dbReference type="GO" id="GO:0007030">
    <property type="term" value="P:Golgi organization"/>
    <property type="evidence" value="ECO:0007669"/>
    <property type="project" value="InterPro"/>
</dbReference>
<evidence type="ECO:0000256" key="1">
    <source>
        <dbReference type="SAM" id="MobiDB-lite"/>
    </source>
</evidence>
<evidence type="ECO:0000313" key="3">
    <source>
        <dbReference type="Proteomes" id="UP000593567"/>
    </source>
</evidence>
<dbReference type="InterPro" id="IPR027095">
    <property type="entry name" value="Golgin-45"/>
</dbReference>
<organism evidence="2 3">
    <name type="scientific">Bugula neritina</name>
    <name type="common">Brown bryozoan</name>
    <name type="synonym">Sertularia neritina</name>
    <dbReference type="NCBI Taxonomy" id="10212"/>
    <lineage>
        <taxon>Eukaryota</taxon>
        <taxon>Metazoa</taxon>
        <taxon>Spiralia</taxon>
        <taxon>Lophotrochozoa</taxon>
        <taxon>Bryozoa</taxon>
        <taxon>Gymnolaemata</taxon>
        <taxon>Cheilostomatida</taxon>
        <taxon>Flustrina</taxon>
        <taxon>Buguloidea</taxon>
        <taxon>Bugulidae</taxon>
        <taxon>Bugula</taxon>
    </lineage>
</organism>
<sequence length="402" mass="44622">MMASSPASVKDSNKYRSVSGECYQILSRSMQIVRESILLDQGGHPIPMSQVMPKYIPKEPVKACVSSPFGKSELPGHVGSHPQTEDPSPRWKIYKVESVNTALGKNRHRARKNSSPNTAPKPRPINIVGPIISPTEPVEGEDREDVLSASGAESLGSEAADQRLHDEVLAQRKLISKLEEDLNSQLKVNGELKKLLVASVGSDLEYRVEKLAQDKAQLSATVGSYSEKLYKDFEDLDRISIQADMWRSKYLASRLQTEELSCKLEGITTKYTEATSALQQMLDERHSINNNLYSAYNFLTSGRDPRERGKSTHQLSVDLLRVSRSVSGKSDSEIQHLNQSAATEPLKGLSQSEQAAYEVLSGQQIPILQVEVPHTEEIPRYRSLLCTSLPAALQNRPKIFTI</sequence>
<dbReference type="EMBL" id="VXIV02000944">
    <property type="protein sequence ID" value="KAF6035060.1"/>
    <property type="molecule type" value="Genomic_DNA"/>
</dbReference>
<evidence type="ECO:0000313" key="2">
    <source>
        <dbReference type="EMBL" id="KAF6035060.1"/>
    </source>
</evidence>
<keyword evidence="3" id="KW-1185">Reference proteome</keyword>
<comment type="caution">
    <text evidence="2">The sequence shown here is derived from an EMBL/GenBank/DDBJ whole genome shotgun (WGS) entry which is preliminary data.</text>
</comment>
<protein>
    <submittedName>
        <fullName evidence="2">BLZF1</fullName>
    </submittedName>
</protein>
<name>A0A7J7K8U6_BUGNE</name>
<proteinExistence type="predicted"/>
<dbReference type="Proteomes" id="UP000593567">
    <property type="component" value="Unassembled WGS sequence"/>
</dbReference>
<feature type="region of interest" description="Disordered" evidence="1">
    <location>
        <begin position="105"/>
        <end position="145"/>
    </location>
</feature>
<accession>A0A7J7K8U6</accession>
<dbReference type="PANTHER" id="PTHR13066:SF2">
    <property type="entry name" value="GOLGIN-45"/>
    <property type="match status" value="1"/>
</dbReference>
<gene>
    <name evidence="2" type="ORF">EB796_006635</name>
</gene>
<dbReference type="OrthoDB" id="5959043at2759"/>
<reference evidence="2" key="1">
    <citation type="submission" date="2020-06" db="EMBL/GenBank/DDBJ databases">
        <title>Draft genome of Bugula neritina, a colonial animal packing powerful symbionts and potential medicines.</title>
        <authorList>
            <person name="Rayko M."/>
        </authorList>
    </citation>
    <scope>NUCLEOTIDE SEQUENCE [LARGE SCALE GENOMIC DNA]</scope>
    <source>
        <strain evidence="2">Kwan_BN1</strain>
    </source>
</reference>
<dbReference type="AlphaFoldDB" id="A0A7J7K8U6"/>
<dbReference type="GO" id="GO:0000139">
    <property type="term" value="C:Golgi membrane"/>
    <property type="evidence" value="ECO:0007669"/>
    <property type="project" value="TreeGrafter"/>
</dbReference>